<dbReference type="InterPro" id="IPR011010">
    <property type="entry name" value="DNA_brk_join_enz"/>
</dbReference>
<organism evidence="2 3">
    <name type="scientific">Massilia eurypsychrophila</name>
    <dbReference type="NCBI Taxonomy" id="1485217"/>
    <lineage>
        <taxon>Bacteria</taxon>
        <taxon>Pseudomonadati</taxon>
        <taxon>Pseudomonadota</taxon>
        <taxon>Betaproteobacteria</taxon>
        <taxon>Burkholderiales</taxon>
        <taxon>Oxalobacteraceae</taxon>
        <taxon>Telluria group</taxon>
        <taxon>Massilia</taxon>
    </lineage>
</organism>
<keyword evidence="3" id="KW-1185">Reference proteome</keyword>
<protein>
    <submittedName>
        <fullName evidence="2">Uncharacterized protein</fullName>
    </submittedName>
</protein>
<reference evidence="2 3" key="1">
    <citation type="submission" date="2017-10" db="EMBL/GenBank/DDBJ databases">
        <title>Massilia psychrophilum sp. nov., a novel purple-pigmented bacterium isolated from Tianshan glacier, Xinjiang Municipality, China.</title>
        <authorList>
            <person name="Wang H."/>
        </authorList>
    </citation>
    <scope>NUCLEOTIDE SEQUENCE [LARGE SCALE GENOMIC DNA]</scope>
    <source>
        <strain evidence="2 3">JCM 30074</strain>
    </source>
</reference>
<dbReference type="EMBL" id="PDOC01000087">
    <property type="protein sequence ID" value="PIL41869.1"/>
    <property type="molecule type" value="Genomic_DNA"/>
</dbReference>
<evidence type="ECO:0000313" key="3">
    <source>
        <dbReference type="Proteomes" id="UP000230390"/>
    </source>
</evidence>
<keyword evidence="1" id="KW-0233">DNA recombination</keyword>
<comment type="caution">
    <text evidence="2">The sequence shown here is derived from an EMBL/GenBank/DDBJ whole genome shotgun (WGS) entry which is preliminary data.</text>
</comment>
<dbReference type="GO" id="GO:0006310">
    <property type="term" value="P:DNA recombination"/>
    <property type="evidence" value="ECO:0007669"/>
    <property type="project" value="UniProtKB-KW"/>
</dbReference>
<accession>A0A2G8T7B1</accession>
<dbReference type="AlphaFoldDB" id="A0A2G8T7B1"/>
<dbReference type="InterPro" id="IPR013762">
    <property type="entry name" value="Integrase-like_cat_sf"/>
</dbReference>
<sequence length="109" mass="11683">MRGNADVLPGLSSSIRPFAYHSPTRHRSVGDVGAPALTYCDRAEATANAITGLFARAADLAKLDDKLDAEGDLREASAHWLRHEMLTALVNHTGDLKIGQDHAGHENIA</sequence>
<dbReference type="Proteomes" id="UP000230390">
    <property type="component" value="Unassembled WGS sequence"/>
</dbReference>
<name>A0A2G8T7B1_9BURK</name>
<dbReference type="Gene3D" id="1.10.443.10">
    <property type="entry name" value="Intergrase catalytic core"/>
    <property type="match status" value="1"/>
</dbReference>
<evidence type="ECO:0000313" key="2">
    <source>
        <dbReference type="EMBL" id="PIL41869.1"/>
    </source>
</evidence>
<dbReference type="GO" id="GO:0015074">
    <property type="term" value="P:DNA integration"/>
    <property type="evidence" value="ECO:0007669"/>
    <property type="project" value="InterPro"/>
</dbReference>
<proteinExistence type="predicted"/>
<dbReference type="GO" id="GO:0003677">
    <property type="term" value="F:DNA binding"/>
    <property type="evidence" value="ECO:0007669"/>
    <property type="project" value="InterPro"/>
</dbReference>
<evidence type="ECO:0000256" key="1">
    <source>
        <dbReference type="ARBA" id="ARBA00023172"/>
    </source>
</evidence>
<dbReference type="OrthoDB" id="8610787at2"/>
<gene>
    <name evidence="2" type="ORF">CR105_27430</name>
</gene>
<dbReference type="SUPFAM" id="SSF56349">
    <property type="entry name" value="DNA breaking-rejoining enzymes"/>
    <property type="match status" value="1"/>
</dbReference>